<comment type="similarity">
    <text evidence="6 7">Belongs to the class I-like SAM-binding methyltransferase superfamily. C5-methyltransferase family.</text>
</comment>
<dbReference type="Pfam" id="PF00145">
    <property type="entry name" value="DNA_methylase"/>
    <property type="match status" value="1"/>
</dbReference>
<protein>
    <recommendedName>
        <fullName evidence="8">Cytosine-specific methyltransferase</fullName>
        <ecNumber evidence="8">2.1.1.37</ecNumber>
    </recommendedName>
</protein>
<evidence type="ECO:0000256" key="5">
    <source>
        <dbReference type="ARBA" id="ARBA00047422"/>
    </source>
</evidence>
<keyword evidence="2 6" id="KW-0808">Transferase</keyword>
<dbReference type="Gene3D" id="3.90.120.10">
    <property type="entry name" value="DNA Methylase, subunit A, domain 2"/>
    <property type="match status" value="1"/>
</dbReference>
<keyword evidence="4" id="KW-0680">Restriction system</keyword>
<dbReference type="AlphaFoldDB" id="A0A1Q8YG44"/>
<dbReference type="SUPFAM" id="SSF53335">
    <property type="entry name" value="S-adenosyl-L-methionine-dependent methyltransferases"/>
    <property type="match status" value="1"/>
</dbReference>
<sequence length="425" mass="47147">MKRPVAVDLFAGCGGMSLGLEAAGFDVAVSVEYDAVHSVVHHFNFPYGTTMCRDVSTVSGSEILQALSKNGYSIDVDLVAGGPPCQGFSQMGKRQLDDPRNSLVFEYVRIISEIRPKYFVFENVPGIASGAHRKFLDELIEEFEGLGYKIEKPVQILDASLFGAPQKRKRLIIMGSRGDVEMAYYPKPKYIEDMKGTSDLINDAEGSLNTVGDAISNIASVDVFTHEDYGIPPEMISYSGYSANFALKSTGLFRLCHVRTGIDKIWGHLGSVHTQISMDRFAETVPGEIEPKSRFLRLKKDGLCNTLRAGTNSDKGAFTAPRPIHFSLSRCISIREAARLHTYPDWFQFHRTIWHGFREIGNSVIPMLAKELGNSIIAALNIDVNELEIKSLVAIDDKLLRLTMSKASAYWGVNDDLIAKRKRLI</sequence>
<evidence type="ECO:0000256" key="6">
    <source>
        <dbReference type="PROSITE-ProRule" id="PRU01016"/>
    </source>
</evidence>
<reference evidence="9" key="1">
    <citation type="submission" date="2017-01" db="EMBL/GenBank/DDBJ databases">
        <title>Genome sequence of Rhodoferax antarcticus ANT.BR, a psychrophilic purple nonsulfur bacterium from an Antarctic microbial mat.</title>
        <authorList>
            <person name="Baker J."/>
            <person name="Riester C."/>
            <person name="Skinner B."/>
            <person name="Newell A."/>
            <person name="Swingley W."/>
            <person name="Madigan M."/>
            <person name="Jung D."/>
            <person name="Asao M."/>
            <person name="Chen M."/>
            <person name="Loughlin P."/>
            <person name="Pan H."/>
            <person name="Lin S."/>
            <person name="Li N."/>
            <person name="Shaw J."/>
            <person name="Prado M."/>
            <person name="Sherman C."/>
            <person name="Li X."/>
            <person name="Tang J."/>
            <person name="Blankenship R."/>
            <person name="Zhao T."/>
            <person name="Touchman J."/>
            <person name="Sattley M."/>
        </authorList>
    </citation>
    <scope>NUCLEOTIDE SEQUENCE [LARGE SCALE GENOMIC DNA]</scope>
    <source>
        <strain evidence="9">ANT.BR</strain>
    </source>
</reference>
<dbReference type="EC" id="2.1.1.37" evidence="8"/>
<evidence type="ECO:0000256" key="1">
    <source>
        <dbReference type="ARBA" id="ARBA00022603"/>
    </source>
</evidence>
<feature type="active site" evidence="6">
    <location>
        <position position="85"/>
    </location>
</feature>
<keyword evidence="10" id="KW-1185">Reference proteome</keyword>
<dbReference type="GO" id="GO:0003886">
    <property type="term" value="F:DNA (cytosine-5-)-methyltransferase activity"/>
    <property type="evidence" value="ECO:0007669"/>
    <property type="project" value="UniProtKB-EC"/>
</dbReference>
<keyword evidence="1 6" id="KW-0489">Methyltransferase</keyword>
<dbReference type="GO" id="GO:0009307">
    <property type="term" value="P:DNA restriction-modification system"/>
    <property type="evidence" value="ECO:0007669"/>
    <property type="project" value="UniProtKB-KW"/>
</dbReference>
<keyword evidence="3 6" id="KW-0949">S-adenosyl-L-methionine</keyword>
<organism evidence="9 10">
    <name type="scientific">Rhodoferax antarcticus ANT.BR</name>
    <dbReference type="NCBI Taxonomy" id="1111071"/>
    <lineage>
        <taxon>Bacteria</taxon>
        <taxon>Pseudomonadati</taxon>
        <taxon>Pseudomonadota</taxon>
        <taxon>Betaproteobacteria</taxon>
        <taxon>Burkholderiales</taxon>
        <taxon>Comamonadaceae</taxon>
        <taxon>Rhodoferax</taxon>
    </lineage>
</organism>
<dbReference type="PROSITE" id="PS51679">
    <property type="entry name" value="SAM_MT_C5"/>
    <property type="match status" value="1"/>
</dbReference>
<gene>
    <name evidence="9" type="ORF">BLL52_1711</name>
</gene>
<evidence type="ECO:0000256" key="4">
    <source>
        <dbReference type="ARBA" id="ARBA00022747"/>
    </source>
</evidence>
<evidence type="ECO:0000256" key="2">
    <source>
        <dbReference type="ARBA" id="ARBA00022679"/>
    </source>
</evidence>
<evidence type="ECO:0000313" key="10">
    <source>
        <dbReference type="Proteomes" id="UP000185911"/>
    </source>
</evidence>
<dbReference type="EMBL" id="MSYM01000011">
    <property type="protein sequence ID" value="OLP06965.1"/>
    <property type="molecule type" value="Genomic_DNA"/>
</dbReference>
<accession>A0A1Q8YG44</accession>
<dbReference type="InterPro" id="IPR031303">
    <property type="entry name" value="C5_meth_CS"/>
</dbReference>
<proteinExistence type="inferred from homology"/>
<dbReference type="NCBIfam" id="TIGR00675">
    <property type="entry name" value="dcm"/>
    <property type="match status" value="1"/>
</dbReference>
<dbReference type="PRINTS" id="PR00105">
    <property type="entry name" value="C5METTRFRASE"/>
</dbReference>
<evidence type="ECO:0000256" key="7">
    <source>
        <dbReference type="RuleBase" id="RU000416"/>
    </source>
</evidence>
<dbReference type="Gene3D" id="3.40.50.150">
    <property type="entry name" value="Vaccinia Virus protein VP39"/>
    <property type="match status" value="1"/>
</dbReference>
<dbReference type="InterPro" id="IPR029063">
    <property type="entry name" value="SAM-dependent_MTases_sf"/>
</dbReference>
<comment type="caution">
    <text evidence="9">The sequence shown here is derived from an EMBL/GenBank/DDBJ whole genome shotgun (WGS) entry which is preliminary data.</text>
</comment>
<dbReference type="InterPro" id="IPR050390">
    <property type="entry name" value="C5-Methyltransferase"/>
</dbReference>
<dbReference type="STRING" id="81479.RA876_02980"/>
<comment type="catalytic activity">
    <reaction evidence="5 8">
        <text>a 2'-deoxycytidine in DNA + S-adenosyl-L-methionine = a 5-methyl-2'-deoxycytidine in DNA + S-adenosyl-L-homocysteine + H(+)</text>
        <dbReference type="Rhea" id="RHEA:13681"/>
        <dbReference type="Rhea" id="RHEA-COMP:11369"/>
        <dbReference type="Rhea" id="RHEA-COMP:11370"/>
        <dbReference type="ChEBI" id="CHEBI:15378"/>
        <dbReference type="ChEBI" id="CHEBI:57856"/>
        <dbReference type="ChEBI" id="CHEBI:59789"/>
        <dbReference type="ChEBI" id="CHEBI:85452"/>
        <dbReference type="ChEBI" id="CHEBI:85454"/>
        <dbReference type="EC" id="2.1.1.37"/>
    </reaction>
</comment>
<dbReference type="PANTHER" id="PTHR10629:SF52">
    <property type="entry name" value="DNA (CYTOSINE-5)-METHYLTRANSFERASE 1"/>
    <property type="match status" value="1"/>
</dbReference>
<dbReference type="InterPro" id="IPR001525">
    <property type="entry name" value="C5_MeTfrase"/>
</dbReference>
<dbReference type="InterPro" id="IPR018117">
    <property type="entry name" value="C5_DNA_meth_AS"/>
</dbReference>
<name>A0A1Q8YG44_9BURK</name>
<evidence type="ECO:0000256" key="8">
    <source>
        <dbReference type="RuleBase" id="RU000417"/>
    </source>
</evidence>
<dbReference type="PROSITE" id="PS00094">
    <property type="entry name" value="C5_MTASE_1"/>
    <property type="match status" value="1"/>
</dbReference>
<dbReference type="GO" id="GO:0032259">
    <property type="term" value="P:methylation"/>
    <property type="evidence" value="ECO:0007669"/>
    <property type="project" value="UniProtKB-KW"/>
</dbReference>
<dbReference type="PROSITE" id="PS00095">
    <property type="entry name" value="C5_MTASE_2"/>
    <property type="match status" value="1"/>
</dbReference>
<dbReference type="PANTHER" id="PTHR10629">
    <property type="entry name" value="CYTOSINE-SPECIFIC METHYLTRANSFERASE"/>
    <property type="match status" value="1"/>
</dbReference>
<evidence type="ECO:0000256" key="3">
    <source>
        <dbReference type="ARBA" id="ARBA00022691"/>
    </source>
</evidence>
<dbReference type="Proteomes" id="UP000185911">
    <property type="component" value="Unassembled WGS sequence"/>
</dbReference>
<evidence type="ECO:0000313" key="9">
    <source>
        <dbReference type="EMBL" id="OLP06965.1"/>
    </source>
</evidence>